<evidence type="ECO:0000259" key="11">
    <source>
        <dbReference type="Pfam" id="PF02397"/>
    </source>
</evidence>
<evidence type="ECO:0000256" key="9">
    <source>
        <dbReference type="SAM" id="MobiDB-lite"/>
    </source>
</evidence>
<sequence length="243" mass="26745">MVVECDTPQAGRAPGGQPAGLHKTQPAGFGATPEGLPRRRPAGIYRRFGKRALDLVLVLLAAPAILVLMVPLVIAVACDGGAPFYTQMRVGRGGRLYRMWKLRSMVREADRLLSEHLAADPGARVEWQRNQKLSHDPRITAVGRVIRKTSLDELPQLWNVLCGDMSLVGPRPMMDSQRGLYPGRAYYGLRPGVTGLWQVAARNQTGFAARASFDTLYDRRLSLRQDLALLAGTVVVVYRCTGR</sequence>
<reference evidence="12 13" key="1">
    <citation type="submission" date="2018-06" db="EMBL/GenBank/DDBJ databases">
        <title>Genomic Encyclopedia of Archaeal and Bacterial Type Strains, Phase II (KMG-II): from individual species to whole genera.</title>
        <authorList>
            <person name="Goeker M."/>
        </authorList>
    </citation>
    <scope>NUCLEOTIDE SEQUENCE [LARGE SCALE GENOMIC DNA]</scope>
    <source>
        <strain evidence="12 13">DSM 22011</strain>
    </source>
</reference>
<dbReference type="AlphaFoldDB" id="A0A327XUM7"/>
<keyword evidence="6 10" id="KW-1133">Transmembrane helix</keyword>
<evidence type="ECO:0000256" key="7">
    <source>
        <dbReference type="ARBA" id="ARBA00023136"/>
    </source>
</evidence>
<dbReference type="GO" id="GO:0005886">
    <property type="term" value="C:plasma membrane"/>
    <property type="evidence" value="ECO:0007669"/>
    <property type="project" value="UniProtKB-SubCell"/>
</dbReference>
<dbReference type="InterPro" id="IPR003362">
    <property type="entry name" value="Bact_transf"/>
</dbReference>
<dbReference type="EMBL" id="QLMG01000047">
    <property type="protein sequence ID" value="RAK11686.1"/>
    <property type="molecule type" value="Genomic_DNA"/>
</dbReference>
<name>A0A327XUM7_9RHOB</name>
<keyword evidence="3" id="KW-1003">Cell membrane</keyword>
<evidence type="ECO:0000256" key="5">
    <source>
        <dbReference type="ARBA" id="ARBA00022692"/>
    </source>
</evidence>
<dbReference type="PANTHER" id="PTHR30576:SF4">
    <property type="entry name" value="UNDECAPRENYL-PHOSPHATE GALACTOSE PHOSPHOTRANSFERASE"/>
    <property type="match status" value="1"/>
</dbReference>
<evidence type="ECO:0000256" key="4">
    <source>
        <dbReference type="ARBA" id="ARBA00022679"/>
    </source>
</evidence>
<evidence type="ECO:0000256" key="1">
    <source>
        <dbReference type="ARBA" id="ARBA00004236"/>
    </source>
</evidence>
<protein>
    <submittedName>
        <fullName evidence="12">Lipopolysaccharide/colanic/teichoic acid biosynthesis glycosyltransferase</fullName>
    </submittedName>
</protein>
<keyword evidence="8" id="KW-0270">Exopolysaccharide synthesis</keyword>
<dbReference type="RefSeq" id="WP_009506820.1">
    <property type="nucleotide sequence ID" value="NZ_LIQE01000045.1"/>
</dbReference>
<accession>A0A327XUM7</accession>
<keyword evidence="5 10" id="KW-0812">Transmembrane</keyword>
<dbReference type="GO" id="GO:0000271">
    <property type="term" value="P:polysaccharide biosynthetic process"/>
    <property type="evidence" value="ECO:0007669"/>
    <property type="project" value="UniProtKB-KW"/>
</dbReference>
<evidence type="ECO:0000256" key="6">
    <source>
        <dbReference type="ARBA" id="ARBA00022989"/>
    </source>
</evidence>
<comment type="similarity">
    <text evidence="2">Belongs to the bacterial sugar transferase family.</text>
</comment>
<dbReference type="OrthoDB" id="9808602at2"/>
<gene>
    <name evidence="12" type="ORF">ATI53_104722</name>
</gene>
<evidence type="ECO:0000256" key="2">
    <source>
        <dbReference type="ARBA" id="ARBA00006464"/>
    </source>
</evidence>
<organism evidence="12 13">
    <name type="scientific">Salipiger aestuarii</name>
    <dbReference type="NCBI Taxonomy" id="568098"/>
    <lineage>
        <taxon>Bacteria</taxon>
        <taxon>Pseudomonadati</taxon>
        <taxon>Pseudomonadota</taxon>
        <taxon>Alphaproteobacteria</taxon>
        <taxon>Rhodobacterales</taxon>
        <taxon>Roseobacteraceae</taxon>
        <taxon>Salipiger</taxon>
    </lineage>
</organism>
<comment type="subcellular location">
    <subcellularLocation>
        <location evidence="1">Cell membrane</location>
    </subcellularLocation>
</comment>
<feature type="transmembrane region" description="Helical" evidence="10">
    <location>
        <begin position="55"/>
        <end position="77"/>
    </location>
</feature>
<proteinExistence type="inferred from homology"/>
<dbReference type="GO" id="GO:0016780">
    <property type="term" value="F:phosphotransferase activity, for other substituted phosphate groups"/>
    <property type="evidence" value="ECO:0007669"/>
    <property type="project" value="TreeGrafter"/>
</dbReference>
<dbReference type="Pfam" id="PF02397">
    <property type="entry name" value="Bac_transf"/>
    <property type="match status" value="1"/>
</dbReference>
<feature type="domain" description="Bacterial sugar transferase" evidence="11">
    <location>
        <begin position="50"/>
        <end position="238"/>
    </location>
</feature>
<keyword evidence="7 10" id="KW-0472">Membrane</keyword>
<keyword evidence="13" id="KW-1185">Reference proteome</keyword>
<feature type="region of interest" description="Disordered" evidence="9">
    <location>
        <begin position="1"/>
        <end position="35"/>
    </location>
</feature>
<evidence type="ECO:0000313" key="12">
    <source>
        <dbReference type="EMBL" id="RAK11686.1"/>
    </source>
</evidence>
<comment type="caution">
    <text evidence="12">The sequence shown here is derived from an EMBL/GenBank/DDBJ whole genome shotgun (WGS) entry which is preliminary data.</text>
</comment>
<keyword evidence="4 12" id="KW-0808">Transferase</keyword>
<evidence type="ECO:0000256" key="3">
    <source>
        <dbReference type="ARBA" id="ARBA00022475"/>
    </source>
</evidence>
<evidence type="ECO:0000256" key="10">
    <source>
        <dbReference type="SAM" id="Phobius"/>
    </source>
</evidence>
<evidence type="ECO:0000256" key="8">
    <source>
        <dbReference type="ARBA" id="ARBA00023169"/>
    </source>
</evidence>
<dbReference type="Proteomes" id="UP000249165">
    <property type="component" value="Unassembled WGS sequence"/>
</dbReference>
<dbReference type="PANTHER" id="PTHR30576">
    <property type="entry name" value="COLANIC BIOSYNTHESIS UDP-GLUCOSE LIPID CARRIER TRANSFERASE"/>
    <property type="match status" value="1"/>
</dbReference>
<evidence type="ECO:0000313" key="13">
    <source>
        <dbReference type="Proteomes" id="UP000249165"/>
    </source>
</evidence>